<organism evidence="1">
    <name type="scientific">Jonchet virus</name>
    <dbReference type="NCBI Taxonomy" id="1664809"/>
    <lineage>
        <taxon>Viruses</taxon>
        <taxon>Riboviria</taxon>
        <taxon>Orthornavirae</taxon>
        <taxon>Negarnaviricota</taxon>
        <taxon>Polyploviricotina</taxon>
        <taxon>Bunyaviricetes</taxon>
        <taxon>Elliovirales</taxon>
        <taxon>Phasmaviridae</taxon>
        <taxon>Jonvirus</taxon>
        <taxon>Jonvirus eboris</taxon>
    </lineage>
</organism>
<accession>A0A0H4B2Q6</accession>
<sequence length="119" mass="13326">MRTVAFRFDLSIDDHLDISSSVCPSEFIVKGELVFNSQLEVAHKVSVSEGEVEVRFFLYGARAQSVVSTLPSRQNGPILKDTLRKLILARSNIQRDIVVVSYLISTAYKAKYDAGVKFE</sequence>
<dbReference type="EMBL" id="KP710245">
    <property type="protein sequence ID" value="AKN56886.1"/>
    <property type="molecule type" value="Viral_cRNA"/>
</dbReference>
<gene>
    <name evidence="1" type="primary">putative NsS</name>
</gene>
<proteinExistence type="predicted"/>
<reference evidence="1" key="1">
    <citation type="journal article" date="2015" name="Proc. Natl. Acad. Sci. U.S.A.">
        <title>Evolutionary and phenotypic analysis of live virus isolates suggests arthropod origin of a pathogenic RNA virus family.</title>
        <authorList>
            <person name="Marklewitz M."/>
            <person name="Zirkel F."/>
            <person name="Kurth A."/>
            <person name="Drosten C."/>
            <person name="Junglen S."/>
        </authorList>
    </citation>
    <scope>NUCLEOTIDE SEQUENCE</scope>
    <source>
        <strain evidence="1">F50-CI-2004</strain>
    </source>
</reference>
<evidence type="ECO:0000313" key="1">
    <source>
        <dbReference type="EMBL" id="AKN56886.1"/>
    </source>
</evidence>
<name>A0A0H4B2Q6_9VIRU</name>
<protein>
    <submittedName>
        <fullName evidence="1">Putative nonstructural protein</fullName>
    </submittedName>
</protein>